<evidence type="ECO:0000256" key="2">
    <source>
        <dbReference type="PROSITE-ProRule" id="PRU00335"/>
    </source>
</evidence>
<dbReference type="SUPFAM" id="SSF46689">
    <property type="entry name" value="Homeodomain-like"/>
    <property type="match status" value="1"/>
</dbReference>
<dbReference type="InterPro" id="IPR050109">
    <property type="entry name" value="HTH-type_TetR-like_transc_reg"/>
</dbReference>
<dbReference type="InterPro" id="IPR009057">
    <property type="entry name" value="Homeodomain-like_sf"/>
</dbReference>
<keyword evidence="1 2" id="KW-0238">DNA-binding</keyword>
<comment type="caution">
    <text evidence="4">The sequence shown here is derived from an EMBL/GenBank/DDBJ whole genome shotgun (WGS) entry which is preliminary data.</text>
</comment>
<dbReference type="Gene3D" id="1.10.357.10">
    <property type="entry name" value="Tetracycline Repressor, domain 2"/>
    <property type="match status" value="1"/>
</dbReference>
<evidence type="ECO:0000259" key="3">
    <source>
        <dbReference type="PROSITE" id="PS50977"/>
    </source>
</evidence>
<accession>A0ABX3VRF8</accession>
<feature type="DNA-binding region" description="H-T-H motif" evidence="2">
    <location>
        <begin position="10"/>
        <end position="29"/>
    </location>
</feature>
<protein>
    <recommendedName>
        <fullName evidence="3">HTH tetR-type domain-containing protein</fullName>
    </recommendedName>
</protein>
<evidence type="ECO:0000313" key="5">
    <source>
        <dbReference type="Proteomes" id="UP000193801"/>
    </source>
</evidence>
<name>A0ABX3VRF8_9MYCO</name>
<dbReference type="EMBL" id="LQPK01000006">
    <property type="protein sequence ID" value="ORW32871.1"/>
    <property type="molecule type" value="Genomic_DNA"/>
</dbReference>
<feature type="domain" description="HTH tetR-type" evidence="3">
    <location>
        <begin position="1"/>
        <end position="47"/>
    </location>
</feature>
<keyword evidence="5" id="KW-1185">Reference proteome</keyword>
<dbReference type="PANTHER" id="PTHR30055:SF239">
    <property type="entry name" value="TRANSCRIPTIONAL REGULATORY PROTEIN"/>
    <property type="match status" value="1"/>
</dbReference>
<gene>
    <name evidence="4" type="ORF">AWB91_09535</name>
</gene>
<dbReference type="InterPro" id="IPR001647">
    <property type="entry name" value="HTH_TetR"/>
</dbReference>
<dbReference type="PROSITE" id="PS50977">
    <property type="entry name" value="HTH_TETR_2"/>
    <property type="match status" value="1"/>
</dbReference>
<organism evidence="4 5">
    <name type="scientific">Mycobacterium paraense</name>
    <dbReference type="NCBI Taxonomy" id="767916"/>
    <lineage>
        <taxon>Bacteria</taxon>
        <taxon>Bacillati</taxon>
        <taxon>Actinomycetota</taxon>
        <taxon>Actinomycetes</taxon>
        <taxon>Mycobacteriales</taxon>
        <taxon>Mycobacteriaceae</taxon>
        <taxon>Mycobacterium</taxon>
        <taxon>Mycobacterium simiae complex</taxon>
    </lineage>
</organism>
<evidence type="ECO:0000313" key="4">
    <source>
        <dbReference type="EMBL" id="ORW32871.1"/>
    </source>
</evidence>
<dbReference type="Proteomes" id="UP000193801">
    <property type="component" value="Unassembled WGS sequence"/>
</dbReference>
<reference evidence="4 5" key="1">
    <citation type="journal article" date="2015" name="Emerg. Microbes Infect.">
        <title>Characterization of 17 strains belonging to the Mycobacterium simiae complex and description of Mycobacterium paraense sp. nov.</title>
        <authorList>
            <person name="Fusco da Costa A.R."/>
            <person name="Fedrizzi T."/>
            <person name="Lopes M.L."/>
            <person name="Pecorari M."/>
            <person name="Oliveira da Costa W.L."/>
            <person name="Giacobazzi E."/>
            <person name="da Costa Bahia J.R."/>
            <person name="De Sanctis V."/>
            <person name="Batista Lima K.V."/>
            <person name="Bertorelli R."/>
            <person name="Grottola A."/>
            <person name="Fabio A."/>
            <person name="Mariottini A."/>
            <person name="Ferretti P."/>
            <person name="Di Leva F."/>
            <person name="Fregni Serpini G."/>
            <person name="Tagliazucchi S."/>
            <person name="Rumpianesi F."/>
            <person name="Jousson O."/>
            <person name="Segata N."/>
            <person name="Tortoli E."/>
        </authorList>
    </citation>
    <scope>NUCLEOTIDE SEQUENCE [LARGE SCALE GENOMIC DNA]</scope>
    <source>
        <strain evidence="4 5">FI-07156</strain>
    </source>
</reference>
<proteinExistence type="predicted"/>
<dbReference type="Pfam" id="PF00440">
    <property type="entry name" value="TetR_N"/>
    <property type="match status" value="1"/>
</dbReference>
<sequence length="168" mass="19160">MSMGGPEEIRIELLAQRIGVSKGGFYWHFEDRRALLTAVLDEWERSGFKDIIERIEAEVPSGDPRARLRCMFDLVTASESAELTRAELAIRVWARRATDVAERVHRVDDQRMGYLRSLYSQICESPDDVEARSLLTASVLMGSQLVHTEHGSRTRAEVLRMGFDHLLD</sequence>
<evidence type="ECO:0000256" key="1">
    <source>
        <dbReference type="ARBA" id="ARBA00023125"/>
    </source>
</evidence>
<dbReference type="PANTHER" id="PTHR30055">
    <property type="entry name" value="HTH-TYPE TRANSCRIPTIONAL REGULATOR RUTR"/>
    <property type="match status" value="1"/>
</dbReference>